<evidence type="ECO:0000256" key="11">
    <source>
        <dbReference type="ARBA" id="ARBA00023304"/>
    </source>
</evidence>
<accession>A0ABW2CUB8</accession>
<feature type="binding site" evidence="12">
    <location>
        <position position="354"/>
    </location>
    <ligand>
        <name>[4Fe-4S] cluster</name>
        <dbReference type="ChEBI" id="CHEBI:49883"/>
    </ligand>
</feature>
<dbReference type="NCBIfam" id="NF004016">
    <property type="entry name" value="PRK05478.1"/>
    <property type="match status" value="1"/>
</dbReference>
<keyword evidence="7 12" id="KW-0479">Metal-binding</keyword>
<feature type="domain" description="Aconitase/3-isopropylmalate dehydratase large subunit alpha/beta/alpha" evidence="14">
    <location>
        <begin position="8"/>
        <end position="464"/>
    </location>
</feature>
<feature type="binding site" evidence="12">
    <location>
        <position position="414"/>
    </location>
    <ligand>
        <name>[4Fe-4S] cluster</name>
        <dbReference type="ChEBI" id="CHEBI:49883"/>
    </ligand>
</feature>
<evidence type="ECO:0000256" key="3">
    <source>
        <dbReference type="ARBA" id="ARBA00004729"/>
    </source>
</evidence>
<evidence type="ECO:0000256" key="4">
    <source>
        <dbReference type="ARBA" id="ARBA00022430"/>
    </source>
</evidence>
<dbReference type="Pfam" id="PF00330">
    <property type="entry name" value="Aconitase"/>
    <property type="match status" value="1"/>
</dbReference>
<feature type="region of interest" description="Disordered" evidence="13">
    <location>
        <begin position="425"/>
        <end position="448"/>
    </location>
</feature>
<keyword evidence="5 12" id="KW-0004">4Fe-4S</keyword>
<sequence>MATTLADAIWDRHVIERAGAHGPAGRASADLLYVDLHLLHELTSPQAFEGLRAAGRSVRRPDLSVATADHNVPTDGSRLPLADRAADRQLRVQIDNCREFGVELHPLGSPGQGVVHVIGPELGLVQPGMTVVCGDSHTATLGAFGAIAFGIGTSQVEHVLATQTIRMARPSTMAVTVNGALRPGVTAKDLTLAVIARIGTGGGTGTLIEYRGAAIEALPMSGRMTVCNMAIEAGARAGLIAPDDTTFAYLEGRERSPRGALWERALDDWRTLRTEPGAAFDREAVIDASAVAPQVSWGTNPGQTVGVDGAVPDPASFADPAERAAAERALAYMGLAPGTAMRDVPISTVFIGSCTNGRLDDLRAAAGVLRGRRVHGRVRALAVPGSSEVKRQAEAEGLDAVFRAAGFEWRSSGCSMCVGMNGDTVPPGTHSASTSNRNFEGRQGPGARTHLVSPETAAASAVTGHLACAADLPS</sequence>
<dbReference type="NCBIfam" id="NF009116">
    <property type="entry name" value="PRK12466.1"/>
    <property type="match status" value="1"/>
</dbReference>
<dbReference type="EC" id="4.2.1.33" evidence="12"/>
<evidence type="ECO:0000256" key="6">
    <source>
        <dbReference type="ARBA" id="ARBA00022605"/>
    </source>
</evidence>
<comment type="similarity">
    <text evidence="12">Belongs to the aconitase/IPM isomerase family. LeuC type 1 subfamily.</text>
</comment>
<evidence type="ECO:0000313" key="16">
    <source>
        <dbReference type="Proteomes" id="UP001596380"/>
    </source>
</evidence>
<gene>
    <name evidence="12 15" type="primary">leuC</name>
    <name evidence="15" type="ORF">ACFQKB_32790</name>
</gene>
<dbReference type="EMBL" id="JBHSXS010000028">
    <property type="protein sequence ID" value="MFC6884576.1"/>
    <property type="molecule type" value="Genomic_DNA"/>
</dbReference>
<dbReference type="HAMAP" id="MF_01026">
    <property type="entry name" value="LeuC_type1"/>
    <property type="match status" value="1"/>
</dbReference>
<evidence type="ECO:0000256" key="2">
    <source>
        <dbReference type="ARBA" id="ARBA00002695"/>
    </source>
</evidence>
<keyword evidence="10 12" id="KW-0456">Lyase</keyword>
<comment type="caution">
    <text evidence="15">The sequence shown here is derived from an EMBL/GenBank/DDBJ whole genome shotgun (WGS) entry which is preliminary data.</text>
</comment>
<reference evidence="16" key="1">
    <citation type="journal article" date="2019" name="Int. J. Syst. Evol. Microbiol.">
        <title>The Global Catalogue of Microorganisms (GCM) 10K type strain sequencing project: providing services to taxonomists for standard genome sequencing and annotation.</title>
        <authorList>
            <consortium name="The Broad Institute Genomics Platform"/>
            <consortium name="The Broad Institute Genome Sequencing Center for Infectious Disease"/>
            <person name="Wu L."/>
            <person name="Ma J."/>
        </authorList>
    </citation>
    <scope>NUCLEOTIDE SEQUENCE [LARGE SCALE GENOMIC DNA]</scope>
    <source>
        <strain evidence="16">JCM 3369</strain>
    </source>
</reference>
<dbReference type="InterPro" id="IPR036008">
    <property type="entry name" value="Aconitase_4Fe-4S_dom"/>
</dbReference>
<evidence type="ECO:0000256" key="1">
    <source>
        <dbReference type="ARBA" id="ARBA00000491"/>
    </source>
</evidence>
<evidence type="ECO:0000256" key="13">
    <source>
        <dbReference type="SAM" id="MobiDB-lite"/>
    </source>
</evidence>
<dbReference type="Proteomes" id="UP001596380">
    <property type="component" value="Unassembled WGS sequence"/>
</dbReference>
<comment type="function">
    <text evidence="2 12">Catalyzes the isomerization between 2-isopropylmalate and 3-isopropylmalate, via the formation of 2-isopropylmaleate.</text>
</comment>
<evidence type="ECO:0000256" key="8">
    <source>
        <dbReference type="ARBA" id="ARBA00023004"/>
    </source>
</evidence>
<evidence type="ECO:0000259" key="14">
    <source>
        <dbReference type="Pfam" id="PF00330"/>
    </source>
</evidence>
<evidence type="ECO:0000313" key="15">
    <source>
        <dbReference type="EMBL" id="MFC6884576.1"/>
    </source>
</evidence>
<dbReference type="GO" id="GO:0003861">
    <property type="term" value="F:3-isopropylmalate dehydratase activity"/>
    <property type="evidence" value="ECO:0007669"/>
    <property type="project" value="UniProtKB-EC"/>
</dbReference>
<dbReference type="SUPFAM" id="SSF53732">
    <property type="entry name" value="Aconitase iron-sulfur domain"/>
    <property type="match status" value="1"/>
</dbReference>
<dbReference type="PANTHER" id="PTHR43822">
    <property type="entry name" value="HOMOACONITASE, MITOCHONDRIAL-RELATED"/>
    <property type="match status" value="1"/>
</dbReference>
<organism evidence="15 16">
    <name type="scientific">Actinomadura yumaensis</name>
    <dbReference type="NCBI Taxonomy" id="111807"/>
    <lineage>
        <taxon>Bacteria</taxon>
        <taxon>Bacillati</taxon>
        <taxon>Actinomycetota</taxon>
        <taxon>Actinomycetes</taxon>
        <taxon>Streptosporangiales</taxon>
        <taxon>Thermomonosporaceae</taxon>
        <taxon>Actinomadura</taxon>
    </lineage>
</organism>
<dbReference type="InterPro" id="IPR033941">
    <property type="entry name" value="IPMI_cat"/>
</dbReference>
<dbReference type="Gene3D" id="3.30.499.10">
    <property type="entry name" value="Aconitase, domain 3"/>
    <property type="match status" value="2"/>
</dbReference>
<evidence type="ECO:0000256" key="5">
    <source>
        <dbReference type="ARBA" id="ARBA00022485"/>
    </source>
</evidence>
<evidence type="ECO:0000256" key="7">
    <source>
        <dbReference type="ARBA" id="ARBA00022723"/>
    </source>
</evidence>
<dbReference type="InterPro" id="IPR004430">
    <property type="entry name" value="3-IsopropMal_deHydase_lsu"/>
</dbReference>
<dbReference type="PRINTS" id="PR00415">
    <property type="entry name" value="ACONITASE"/>
</dbReference>
<dbReference type="InterPro" id="IPR018136">
    <property type="entry name" value="Aconitase_4Fe-4S_BS"/>
</dbReference>
<keyword evidence="16" id="KW-1185">Reference proteome</keyword>
<dbReference type="InterPro" id="IPR001030">
    <property type="entry name" value="Acoase/IPM_deHydtase_lsu_aba"/>
</dbReference>
<dbReference type="PROSITE" id="PS01244">
    <property type="entry name" value="ACONITASE_2"/>
    <property type="match status" value="1"/>
</dbReference>
<dbReference type="PANTHER" id="PTHR43822:SF9">
    <property type="entry name" value="3-ISOPROPYLMALATE DEHYDRATASE"/>
    <property type="match status" value="1"/>
</dbReference>
<dbReference type="RefSeq" id="WP_160820259.1">
    <property type="nucleotide sequence ID" value="NZ_JBHSXS010000028.1"/>
</dbReference>
<comment type="cofactor">
    <cofactor evidence="12">
        <name>[4Fe-4S] cluster</name>
        <dbReference type="ChEBI" id="CHEBI:49883"/>
    </cofactor>
    <text evidence="12">Binds 1 [4Fe-4S] cluster per subunit.</text>
</comment>
<dbReference type="NCBIfam" id="TIGR00170">
    <property type="entry name" value="leuC"/>
    <property type="match status" value="1"/>
</dbReference>
<keyword evidence="6 12" id="KW-0028">Amino-acid biosynthesis</keyword>
<dbReference type="CDD" id="cd01583">
    <property type="entry name" value="IPMI"/>
    <property type="match status" value="1"/>
</dbReference>
<keyword evidence="9 12" id="KW-0411">Iron-sulfur</keyword>
<proteinExistence type="inferred from homology"/>
<evidence type="ECO:0000256" key="12">
    <source>
        <dbReference type="HAMAP-Rule" id="MF_01026"/>
    </source>
</evidence>
<dbReference type="InterPro" id="IPR015931">
    <property type="entry name" value="Acnase/IPM_dHydase_lsu_aba_1/3"/>
</dbReference>
<evidence type="ECO:0000256" key="9">
    <source>
        <dbReference type="ARBA" id="ARBA00023014"/>
    </source>
</evidence>
<keyword evidence="11 12" id="KW-0100">Branched-chain amino acid biosynthesis</keyword>
<comment type="catalytic activity">
    <reaction evidence="1 12">
        <text>(2R,3S)-3-isopropylmalate = (2S)-2-isopropylmalate</text>
        <dbReference type="Rhea" id="RHEA:32287"/>
        <dbReference type="ChEBI" id="CHEBI:1178"/>
        <dbReference type="ChEBI" id="CHEBI:35121"/>
        <dbReference type="EC" id="4.2.1.33"/>
    </reaction>
</comment>
<keyword evidence="4 12" id="KW-0432">Leucine biosynthesis</keyword>
<dbReference type="PROSITE" id="PS00450">
    <property type="entry name" value="ACONITASE_1"/>
    <property type="match status" value="1"/>
</dbReference>
<protein>
    <recommendedName>
        <fullName evidence="12">3-isopropylmalate dehydratase large subunit</fullName>
        <ecNumber evidence="12">4.2.1.33</ecNumber>
    </recommendedName>
    <alternativeName>
        <fullName evidence="12">Alpha-IPM isomerase</fullName>
        <shortName evidence="12">IPMI</shortName>
    </alternativeName>
    <alternativeName>
        <fullName evidence="12">Isopropylmalate isomerase</fullName>
    </alternativeName>
</protein>
<evidence type="ECO:0000256" key="10">
    <source>
        <dbReference type="ARBA" id="ARBA00023239"/>
    </source>
</evidence>
<comment type="subunit">
    <text evidence="12">Heterodimer of LeuC and LeuD.</text>
</comment>
<dbReference type="InterPro" id="IPR050067">
    <property type="entry name" value="IPM_dehydratase_rel_enz"/>
</dbReference>
<keyword evidence="8 12" id="KW-0408">Iron</keyword>
<comment type="pathway">
    <text evidence="3 12">Amino-acid biosynthesis; L-leucine biosynthesis; L-leucine from 3-methyl-2-oxobutanoate: step 2/4.</text>
</comment>
<name>A0ABW2CUB8_9ACTN</name>
<feature type="binding site" evidence="12">
    <location>
        <position position="417"/>
    </location>
    <ligand>
        <name>[4Fe-4S] cluster</name>
        <dbReference type="ChEBI" id="CHEBI:49883"/>
    </ligand>
</feature>